<keyword evidence="3" id="KW-1185">Reference proteome</keyword>
<protein>
    <recommendedName>
        <fullName evidence="4">Flavodoxin</fullName>
    </recommendedName>
</protein>
<dbReference type="Gene3D" id="3.40.50.360">
    <property type="match status" value="1"/>
</dbReference>
<dbReference type="Proteomes" id="UP001320544">
    <property type="component" value="Chromosome"/>
</dbReference>
<evidence type="ECO:0000256" key="1">
    <source>
        <dbReference type="SAM" id="MobiDB-lite"/>
    </source>
</evidence>
<organism evidence="2 3">
    <name type="scientific">Raoultibacter timonensis</name>
    <dbReference type="NCBI Taxonomy" id="1907662"/>
    <lineage>
        <taxon>Bacteria</taxon>
        <taxon>Bacillati</taxon>
        <taxon>Actinomycetota</taxon>
        <taxon>Coriobacteriia</taxon>
        <taxon>Eggerthellales</taxon>
        <taxon>Eggerthellaceae</taxon>
        <taxon>Raoultibacter</taxon>
    </lineage>
</organism>
<feature type="compositionally biased region" description="Basic and acidic residues" evidence="1">
    <location>
        <begin position="163"/>
        <end position="172"/>
    </location>
</feature>
<dbReference type="SUPFAM" id="SSF52218">
    <property type="entry name" value="Flavoproteins"/>
    <property type="match status" value="1"/>
</dbReference>
<reference evidence="2 3" key="1">
    <citation type="submission" date="2022-01" db="EMBL/GenBank/DDBJ databases">
        <title>Novel bile acid biosynthetic pathways are enriched in the microbiome of centenarians.</title>
        <authorList>
            <person name="Sato Y."/>
            <person name="Atarashi K."/>
            <person name="Plichta R.D."/>
            <person name="Arai Y."/>
            <person name="Sasajima S."/>
            <person name="Kearney M.S."/>
            <person name="Suda W."/>
            <person name="Takeshita K."/>
            <person name="Sasaki T."/>
            <person name="Okamoto S."/>
            <person name="Skelly N.A."/>
            <person name="Okamura Y."/>
            <person name="Vlamakis H."/>
            <person name="Li Y."/>
            <person name="Tanoue T."/>
            <person name="Takei H."/>
            <person name="Nittono H."/>
            <person name="Narushima S."/>
            <person name="Irie J."/>
            <person name="Itoh H."/>
            <person name="Moriya K."/>
            <person name="Sugiura Y."/>
            <person name="Suematsu M."/>
            <person name="Moritoki N."/>
            <person name="Shibata S."/>
            <person name="Littman R.D."/>
            <person name="Fischbach A.M."/>
            <person name="Uwamino Y."/>
            <person name="Inoue T."/>
            <person name="Honda A."/>
            <person name="Hattori M."/>
            <person name="Murai T."/>
            <person name="Xavier J.R."/>
            <person name="Hirose N."/>
            <person name="Honda K."/>
        </authorList>
    </citation>
    <scope>NUCLEOTIDE SEQUENCE [LARGE SCALE GENOMIC DNA]</scope>
    <source>
        <strain evidence="2 3">CE91-St30</strain>
    </source>
</reference>
<gene>
    <name evidence="2" type="ORF">CE91St30_29550</name>
</gene>
<feature type="region of interest" description="Disordered" evidence="1">
    <location>
        <begin position="160"/>
        <end position="181"/>
    </location>
</feature>
<dbReference type="EMBL" id="AP025564">
    <property type="protein sequence ID" value="BDE97622.1"/>
    <property type="molecule type" value="Genomic_DNA"/>
</dbReference>
<proteinExistence type="predicted"/>
<dbReference type="RefSeq" id="WP_244386994.1">
    <property type="nucleotide sequence ID" value="NZ_AP025564.1"/>
</dbReference>
<evidence type="ECO:0000313" key="2">
    <source>
        <dbReference type="EMBL" id="BDE97622.1"/>
    </source>
</evidence>
<evidence type="ECO:0000313" key="3">
    <source>
        <dbReference type="Proteomes" id="UP001320544"/>
    </source>
</evidence>
<evidence type="ECO:0008006" key="4">
    <source>
        <dbReference type="Google" id="ProtNLM"/>
    </source>
</evidence>
<dbReference type="InterPro" id="IPR029039">
    <property type="entry name" value="Flavoprotein-like_sf"/>
</dbReference>
<name>A0ABN6MHZ6_9ACTN</name>
<accession>A0ABN6MHZ6</accession>
<sequence length="210" mass="22191">MSAYVYHFSPAGTTKRIASVLGFALDADAQMIDLADPATLGGEHPVSAPTGKPEDSDIAVFAVPVFAGRVPQPAAAMISRIRGNGMRAASVVVYGNRDFDDALVELNDILARQGFSVIASGAFIARHSMLPAVAAGRPDTEDCGDAEAFAKRIAEKLASAAERGGEHPDRHPGKPPLQGIACGSLDPLGYRRLHPVRHMRHQLPRSGHTP</sequence>